<accession>A0A8K0QS42</accession>
<evidence type="ECO:0000256" key="3">
    <source>
        <dbReference type="SAM" id="MobiDB-lite"/>
    </source>
</evidence>
<evidence type="ECO:0000256" key="2">
    <source>
        <dbReference type="PROSITE-ProRule" id="PRU00176"/>
    </source>
</evidence>
<name>A0A8K0QS42_9PLEO</name>
<dbReference type="InterPro" id="IPR035979">
    <property type="entry name" value="RBD_domain_sf"/>
</dbReference>
<dbReference type="SMART" id="SM00360">
    <property type="entry name" value="RRM"/>
    <property type="match status" value="2"/>
</dbReference>
<feature type="domain" description="RRM" evidence="4">
    <location>
        <begin position="48"/>
        <end position="125"/>
    </location>
</feature>
<evidence type="ECO:0000256" key="1">
    <source>
        <dbReference type="ARBA" id="ARBA00022884"/>
    </source>
</evidence>
<dbReference type="FunFam" id="3.30.70.330:FF:001113">
    <property type="entry name" value="RNP domain protein"/>
    <property type="match status" value="1"/>
</dbReference>
<dbReference type="InterPro" id="IPR012677">
    <property type="entry name" value="Nucleotide-bd_a/b_plait_sf"/>
</dbReference>
<protein>
    <recommendedName>
        <fullName evidence="4">RRM domain-containing protein</fullName>
    </recommendedName>
</protein>
<gene>
    <name evidence="5" type="ORF">FB567DRAFT_255824</name>
</gene>
<keyword evidence="6" id="KW-1185">Reference proteome</keyword>
<sequence length="374" mass="39678">MSAPVDSVTAQMATTSLDNTAPTTESTGAQQPTTAEDEAVRASAAEGRRLYIGNLAYATNEGELKDFFKDYLVESTTIPTNPRTSRPVGYAFVALSTPSEAERAIAELNGKAILDRKVSIQLARTPEAHAEGTGSGAEGNSGENRRRTSTRGRGRGRGRGGRTGRGGRAADGTEGAEQVELTDAAPADSTPTNVPGQVAPLTETTNEALTVKKGTEAKKDAAPREPREPRERKQRGPPEDGVASKTKVMVANLPYDLKEDRLLEIFKDYSPTQAKIALRPIPRFMVKKLQARGEPRKGRGFGFVTLGSEELQQKACNEMNGKEIEGREIAVKVAIDSPGKEDDHIDSAEGEATTAAASTDAAEKATETPAATAA</sequence>
<dbReference type="Gene3D" id="3.30.70.330">
    <property type="match status" value="2"/>
</dbReference>
<dbReference type="PROSITE" id="PS50102">
    <property type="entry name" value="RRM"/>
    <property type="match status" value="2"/>
</dbReference>
<dbReference type="AlphaFoldDB" id="A0A8K0QS42"/>
<evidence type="ECO:0000313" key="6">
    <source>
        <dbReference type="Proteomes" id="UP000813461"/>
    </source>
</evidence>
<feature type="compositionally biased region" description="Polar residues" evidence="3">
    <location>
        <begin position="8"/>
        <end position="34"/>
    </location>
</feature>
<feature type="compositionally biased region" description="Low complexity" evidence="3">
    <location>
        <begin position="350"/>
        <end position="360"/>
    </location>
</feature>
<dbReference type="InterPro" id="IPR052462">
    <property type="entry name" value="SLIRP/GR-RBP-like"/>
</dbReference>
<dbReference type="PANTHER" id="PTHR48027">
    <property type="entry name" value="HETEROGENEOUS NUCLEAR RIBONUCLEOPROTEIN 87F-RELATED"/>
    <property type="match status" value="1"/>
</dbReference>
<dbReference type="Proteomes" id="UP000813461">
    <property type="component" value="Unassembled WGS sequence"/>
</dbReference>
<dbReference type="SUPFAM" id="SSF54928">
    <property type="entry name" value="RNA-binding domain, RBD"/>
    <property type="match status" value="2"/>
</dbReference>
<feature type="compositionally biased region" description="Basic residues" evidence="3">
    <location>
        <begin position="147"/>
        <end position="162"/>
    </location>
</feature>
<dbReference type="InterPro" id="IPR000504">
    <property type="entry name" value="RRM_dom"/>
</dbReference>
<proteinExistence type="predicted"/>
<evidence type="ECO:0000259" key="4">
    <source>
        <dbReference type="PROSITE" id="PS50102"/>
    </source>
</evidence>
<feature type="region of interest" description="Disordered" evidence="3">
    <location>
        <begin position="124"/>
        <end position="245"/>
    </location>
</feature>
<reference evidence="5" key="1">
    <citation type="journal article" date="2021" name="Nat. Commun.">
        <title>Genetic determinants of endophytism in the Arabidopsis root mycobiome.</title>
        <authorList>
            <person name="Mesny F."/>
            <person name="Miyauchi S."/>
            <person name="Thiergart T."/>
            <person name="Pickel B."/>
            <person name="Atanasova L."/>
            <person name="Karlsson M."/>
            <person name="Huettel B."/>
            <person name="Barry K.W."/>
            <person name="Haridas S."/>
            <person name="Chen C."/>
            <person name="Bauer D."/>
            <person name="Andreopoulos W."/>
            <person name="Pangilinan J."/>
            <person name="LaButti K."/>
            <person name="Riley R."/>
            <person name="Lipzen A."/>
            <person name="Clum A."/>
            <person name="Drula E."/>
            <person name="Henrissat B."/>
            <person name="Kohler A."/>
            <person name="Grigoriev I.V."/>
            <person name="Martin F.M."/>
            <person name="Hacquard S."/>
        </authorList>
    </citation>
    <scope>NUCLEOTIDE SEQUENCE</scope>
    <source>
        <strain evidence="5">MPI-SDFR-AT-0120</strain>
    </source>
</reference>
<dbReference type="EMBL" id="JAGMVJ010000034">
    <property type="protein sequence ID" value="KAH7067788.1"/>
    <property type="molecule type" value="Genomic_DNA"/>
</dbReference>
<feature type="domain" description="RRM" evidence="4">
    <location>
        <begin position="246"/>
        <end position="336"/>
    </location>
</feature>
<evidence type="ECO:0000313" key="5">
    <source>
        <dbReference type="EMBL" id="KAH7067788.1"/>
    </source>
</evidence>
<dbReference type="OrthoDB" id="439808at2759"/>
<dbReference type="Pfam" id="PF00076">
    <property type="entry name" value="RRM_1"/>
    <property type="match status" value="2"/>
</dbReference>
<feature type="region of interest" description="Disordered" evidence="3">
    <location>
        <begin position="1"/>
        <end position="42"/>
    </location>
</feature>
<organism evidence="5 6">
    <name type="scientific">Paraphoma chrysanthemicola</name>
    <dbReference type="NCBI Taxonomy" id="798071"/>
    <lineage>
        <taxon>Eukaryota</taxon>
        <taxon>Fungi</taxon>
        <taxon>Dikarya</taxon>
        <taxon>Ascomycota</taxon>
        <taxon>Pezizomycotina</taxon>
        <taxon>Dothideomycetes</taxon>
        <taxon>Pleosporomycetidae</taxon>
        <taxon>Pleosporales</taxon>
        <taxon>Pleosporineae</taxon>
        <taxon>Phaeosphaeriaceae</taxon>
        <taxon>Paraphoma</taxon>
    </lineage>
</organism>
<keyword evidence="1 2" id="KW-0694">RNA-binding</keyword>
<dbReference type="GO" id="GO:0003723">
    <property type="term" value="F:RNA binding"/>
    <property type="evidence" value="ECO:0007669"/>
    <property type="project" value="UniProtKB-UniRule"/>
</dbReference>
<feature type="compositionally biased region" description="Basic and acidic residues" evidence="3">
    <location>
        <begin position="338"/>
        <end position="347"/>
    </location>
</feature>
<feature type="compositionally biased region" description="Basic and acidic residues" evidence="3">
    <location>
        <begin position="213"/>
        <end position="238"/>
    </location>
</feature>
<comment type="caution">
    <text evidence="5">The sequence shown here is derived from an EMBL/GenBank/DDBJ whole genome shotgun (WGS) entry which is preliminary data.</text>
</comment>
<feature type="region of interest" description="Disordered" evidence="3">
    <location>
        <begin position="336"/>
        <end position="374"/>
    </location>
</feature>